<evidence type="ECO:0000313" key="1">
    <source>
        <dbReference type="EMBL" id="KAK2157830.1"/>
    </source>
</evidence>
<name>A0AAD9JTB2_9ANNE</name>
<accession>A0AAD9JTB2</accession>
<gene>
    <name evidence="1" type="ORF">LSH36_184g11015</name>
</gene>
<organism evidence="1 2">
    <name type="scientific">Paralvinella palmiformis</name>
    <dbReference type="NCBI Taxonomy" id="53620"/>
    <lineage>
        <taxon>Eukaryota</taxon>
        <taxon>Metazoa</taxon>
        <taxon>Spiralia</taxon>
        <taxon>Lophotrochozoa</taxon>
        <taxon>Annelida</taxon>
        <taxon>Polychaeta</taxon>
        <taxon>Sedentaria</taxon>
        <taxon>Canalipalpata</taxon>
        <taxon>Terebellida</taxon>
        <taxon>Terebelliformia</taxon>
        <taxon>Alvinellidae</taxon>
        <taxon>Paralvinella</taxon>
    </lineage>
</organism>
<feature type="non-terminal residue" evidence="1">
    <location>
        <position position="1"/>
    </location>
</feature>
<dbReference type="AlphaFoldDB" id="A0AAD9JTB2"/>
<protein>
    <submittedName>
        <fullName evidence="1">Uncharacterized protein</fullName>
    </submittedName>
</protein>
<keyword evidence="2" id="KW-1185">Reference proteome</keyword>
<evidence type="ECO:0000313" key="2">
    <source>
        <dbReference type="Proteomes" id="UP001208570"/>
    </source>
</evidence>
<dbReference type="EMBL" id="JAODUP010000184">
    <property type="protein sequence ID" value="KAK2157830.1"/>
    <property type="molecule type" value="Genomic_DNA"/>
</dbReference>
<comment type="caution">
    <text evidence="1">The sequence shown here is derived from an EMBL/GenBank/DDBJ whole genome shotgun (WGS) entry which is preliminary data.</text>
</comment>
<dbReference type="Proteomes" id="UP001208570">
    <property type="component" value="Unassembled WGS sequence"/>
</dbReference>
<proteinExistence type="predicted"/>
<reference evidence="1" key="1">
    <citation type="journal article" date="2023" name="Mol. Biol. Evol.">
        <title>Third-Generation Sequencing Reveals the Adaptive Role of the Epigenome in Three Deep-Sea Polychaetes.</title>
        <authorList>
            <person name="Perez M."/>
            <person name="Aroh O."/>
            <person name="Sun Y."/>
            <person name="Lan Y."/>
            <person name="Juniper S.K."/>
            <person name="Young C.R."/>
            <person name="Angers B."/>
            <person name="Qian P.Y."/>
        </authorList>
    </citation>
    <scope>NUCLEOTIDE SEQUENCE</scope>
    <source>
        <strain evidence="1">P08H-3</strain>
    </source>
</reference>
<sequence length="78" mass="8919">DIRDQTAVSRTHYSGTVAYTLYTPRTVRGDFNSRHTAVGQSGQISMSLRIRSGGFNTVRHKILRRIDCLSRTTSRRMF</sequence>